<reference evidence="2" key="1">
    <citation type="submission" date="2012-04" db="EMBL/GenBank/DDBJ databases">
        <title>The Genome Sequence of Loa loa.</title>
        <authorList>
            <consortium name="The Broad Institute Genome Sequencing Platform"/>
            <consortium name="Broad Institute Genome Sequencing Center for Infectious Disease"/>
            <person name="Nutman T.B."/>
            <person name="Fink D.L."/>
            <person name="Russ C."/>
            <person name="Young S."/>
            <person name="Zeng Q."/>
            <person name="Gargeya S."/>
            <person name="Alvarado L."/>
            <person name="Berlin A."/>
            <person name="Chapman S.B."/>
            <person name="Chen Z."/>
            <person name="Freedman E."/>
            <person name="Gellesch M."/>
            <person name="Goldberg J."/>
            <person name="Griggs A."/>
            <person name="Gujja S."/>
            <person name="Heilman E.R."/>
            <person name="Heiman D."/>
            <person name="Howarth C."/>
            <person name="Mehta T."/>
            <person name="Neiman D."/>
            <person name="Pearson M."/>
            <person name="Roberts A."/>
            <person name="Saif S."/>
            <person name="Shea T."/>
            <person name="Shenoy N."/>
            <person name="Sisk P."/>
            <person name="Stolte C."/>
            <person name="Sykes S."/>
            <person name="White J."/>
            <person name="Yandava C."/>
            <person name="Haas B."/>
            <person name="Henn M.R."/>
            <person name="Nusbaum C."/>
            <person name="Birren B."/>
        </authorList>
    </citation>
    <scope>NUCLEOTIDE SEQUENCE [LARGE SCALE GENOMIC DNA]</scope>
</reference>
<proteinExistence type="predicted"/>
<dbReference type="AlphaFoldDB" id="A0A1S0TZE0"/>
<organism evidence="2">
    <name type="scientific">Loa loa</name>
    <name type="common">Eye worm</name>
    <name type="synonym">Filaria loa</name>
    <dbReference type="NCBI Taxonomy" id="7209"/>
    <lineage>
        <taxon>Eukaryota</taxon>
        <taxon>Metazoa</taxon>
        <taxon>Ecdysozoa</taxon>
        <taxon>Nematoda</taxon>
        <taxon>Chromadorea</taxon>
        <taxon>Rhabditida</taxon>
        <taxon>Spirurina</taxon>
        <taxon>Spiruromorpha</taxon>
        <taxon>Filarioidea</taxon>
        <taxon>Onchocercidae</taxon>
        <taxon>Loa</taxon>
    </lineage>
</organism>
<evidence type="ECO:0000313" key="2">
    <source>
        <dbReference type="EMBL" id="EFO22811.1"/>
    </source>
</evidence>
<dbReference type="KEGG" id="loa:LOAG_05669"/>
<evidence type="ECO:0000256" key="1">
    <source>
        <dbReference type="SAM" id="Phobius"/>
    </source>
</evidence>
<accession>A0A1S0TZE0</accession>
<dbReference type="FunCoup" id="A0A1S0TZE0">
    <property type="interactions" value="18"/>
</dbReference>
<keyword evidence="1" id="KW-1133">Transmembrane helix</keyword>
<name>A0A1S0TZE0_LOALO</name>
<protein>
    <submittedName>
        <fullName evidence="2">Uncharacterized protein</fullName>
    </submittedName>
</protein>
<keyword evidence="1" id="KW-0472">Membrane</keyword>
<keyword evidence="1" id="KW-0812">Transmembrane</keyword>
<dbReference type="RefSeq" id="XP_003141254.1">
    <property type="nucleotide sequence ID" value="XM_003141206.1"/>
</dbReference>
<gene>
    <name evidence="2" type="ORF">LOAG_05669</name>
</gene>
<dbReference type="InParanoid" id="A0A1S0TZE0"/>
<sequence>MSVIRSGIGGVSPTSSTTTSALQSTVSNEWLVAVALILFIILLVVITLQCRRRRNGLVRSNRAYNIRKSLNMEQNDGEDEDDLLIGSLYS</sequence>
<dbReference type="EMBL" id="JH712157">
    <property type="protein sequence ID" value="EFO22811.1"/>
    <property type="molecule type" value="Genomic_DNA"/>
</dbReference>
<feature type="transmembrane region" description="Helical" evidence="1">
    <location>
        <begin position="30"/>
        <end position="50"/>
    </location>
</feature>
<dbReference type="CTD" id="9943084"/>
<dbReference type="OrthoDB" id="6076617at2759"/>
<dbReference type="GeneID" id="9943084"/>